<keyword evidence="2 4" id="KW-0547">Nucleotide-binding</keyword>
<dbReference type="InterPro" id="IPR040570">
    <property type="entry name" value="LAL_C2"/>
</dbReference>
<dbReference type="GO" id="GO:0046872">
    <property type="term" value="F:metal ion binding"/>
    <property type="evidence" value="ECO:0007669"/>
    <property type="project" value="InterPro"/>
</dbReference>
<dbReference type="PANTHER" id="PTHR43585">
    <property type="entry name" value="FUMIPYRROLE BIOSYNTHESIS PROTEIN C"/>
    <property type="match status" value="1"/>
</dbReference>
<protein>
    <submittedName>
        <fullName evidence="6">Phosphoribosylglycinamide synthetase</fullName>
    </submittedName>
</protein>
<sequence>MFNKVILIIGAGPNQLPAINLAKQRGYYVVSTDMDPEAEGFLLSDQTGLVSTRDIEGTIAFAKRIHKQKPIDGVMTMASESAMTIAGVAEALELPGITPTVAENATNKVKRQLLFKENGVSSPQFSFACGFDEACREAQKIGWPVVVKPADSAGSRGVQKVDSPEDMKSALDEISSVSTLPQCLIEEYLSGTEHSIEGIVLEGRVIWAGLSDRNYAHKHAYPPYFLEDGDTMPSNLGPETIKEVKAEATKAVHALGIDWGPVKGDIIIDPQKGIRVLEMAARLSGDYFCYETIPLHNGINLLEATMDLSVGFPVSPEALKPKHNQGVALRYVWPKPGRVVSIEGFEEARSIPGVDFVQLEPRWRNLSMGTVIPAPTFMGERIASVMAFADTRDEAVAIAEKAVSTVKIRT</sequence>
<keyword evidence="1" id="KW-0436">Ligase</keyword>
<proteinExistence type="predicted"/>
<reference evidence="6 7" key="2">
    <citation type="journal article" date="2010" name="Stand. Genomic Sci.">
        <title>Complete genome sequence of Desulfohalobium retbaense type strain (HR(100)).</title>
        <authorList>
            <person name="Spring S."/>
            <person name="Nolan M."/>
            <person name="Lapidus A."/>
            <person name="Glavina Del Rio T."/>
            <person name="Copeland A."/>
            <person name="Tice H."/>
            <person name="Cheng J.F."/>
            <person name="Lucas S."/>
            <person name="Land M."/>
            <person name="Chen F."/>
            <person name="Bruce D."/>
            <person name="Goodwin L."/>
            <person name="Pitluck S."/>
            <person name="Ivanova N."/>
            <person name="Mavromatis K."/>
            <person name="Mikhailova N."/>
            <person name="Pati A."/>
            <person name="Chen A."/>
            <person name="Palaniappan K."/>
            <person name="Hauser L."/>
            <person name="Chang Y.J."/>
            <person name="Jeffries C.D."/>
            <person name="Munk C."/>
            <person name="Kiss H."/>
            <person name="Chain P."/>
            <person name="Han C."/>
            <person name="Brettin T."/>
            <person name="Detter J.C."/>
            <person name="Schuler E."/>
            <person name="Goker M."/>
            <person name="Rohde M."/>
            <person name="Bristow J."/>
            <person name="Eisen J.A."/>
            <person name="Markowitz V."/>
            <person name="Hugenholtz P."/>
            <person name="Kyrpides N.C."/>
            <person name="Klenk H.P."/>
        </authorList>
    </citation>
    <scope>NUCLEOTIDE SEQUENCE [LARGE SCALE GENOMIC DNA]</scope>
    <source>
        <strain evidence="6 7">DSM 5692</strain>
    </source>
</reference>
<evidence type="ECO:0000256" key="4">
    <source>
        <dbReference type="PROSITE-ProRule" id="PRU00409"/>
    </source>
</evidence>
<dbReference type="Gene3D" id="3.30.1490.20">
    <property type="entry name" value="ATP-grasp fold, A domain"/>
    <property type="match status" value="1"/>
</dbReference>
<dbReference type="InterPro" id="IPR052032">
    <property type="entry name" value="ATP-dep_AA_Ligase"/>
</dbReference>
<dbReference type="AlphaFoldDB" id="C8WZ00"/>
<dbReference type="GO" id="GO:0016874">
    <property type="term" value="F:ligase activity"/>
    <property type="evidence" value="ECO:0007669"/>
    <property type="project" value="UniProtKB-KW"/>
</dbReference>
<dbReference type="Gene3D" id="3.40.50.20">
    <property type="match status" value="1"/>
</dbReference>
<dbReference type="STRING" id="485915.Dret_0619"/>
<evidence type="ECO:0000256" key="1">
    <source>
        <dbReference type="ARBA" id="ARBA00022598"/>
    </source>
</evidence>
<dbReference type="RefSeq" id="WP_015751074.1">
    <property type="nucleotide sequence ID" value="NC_013223.1"/>
</dbReference>
<evidence type="ECO:0000313" key="6">
    <source>
        <dbReference type="EMBL" id="ACV67916.1"/>
    </source>
</evidence>
<dbReference type="InterPro" id="IPR011761">
    <property type="entry name" value="ATP-grasp"/>
</dbReference>
<keyword evidence="7" id="KW-1185">Reference proteome</keyword>
<dbReference type="KEGG" id="drt:Dret_0619"/>
<dbReference type="eggNOG" id="COG0458">
    <property type="taxonomic scope" value="Bacteria"/>
</dbReference>
<dbReference type="Gene3D" id="3.30.470.20">
    <property type="entry name" value="ATP-grasp fold, B domain"/>
    <property type="match status" value="1"/>
</dbReference>
<dbReference type="PANTHER" id="PTHR43585:SF2">
    <property type="entry name" value="ATP-GRASP ENZYME FSQD"/>
    <property type="match status" value="1"/>
</dbReference>
<dbReference type="Pfam" id="PF13535">
    <property type="entry name" value="ATP-grasp_4"/>
    <property type="match status" value="1"/>
</dbReference>
<dbReference type="SUPFAM" id="SSF56059">
    <property type="entry name" value="Glutathione synthetase ATP-binding domain-like"/>
    <property type="match status" value="1"/>
</dbReference>
<dbReference type="InterPro" id="IPR013815">
    <property type="entry name" value="ATP_grasp_subdomain_1"/>
</dbReference>
<gene>
    <name evidence="6" type="ordered locus">Dret_0619</name>
</gene>
<evidence type="ECO:0000256" key="3">
    <source>
        <dbReference type="ARBA" id="ARBA00022840"/>
    </source>
</evidence>
<dbReference type="Pfam" id="PF18603">
    <property type="entry name" value="LAL_C2"/>
    <property type="match status" value="1"/>
</dbReference>
<evidence type="ECO:0000256" key="2">
    <source>
        <dbReference type="ARBA" id="ARBA00022741"/>
    </source>
</evidence>
<dbReference type="Proteomes" id="UP000001052">
    <property type="component" value="Chromosome"/>
</dbReference>
<dbReference type="GO" id="GO:0005524">
    <property type="term" value="F:ATP binding"/>
    <property type="evidence" value="ECO:0007669"/>
    <property type="project" value="UniProtKB-UniRule"/>
</dbReference>
<feature type="domain" description="ATP-grasp" evidence="5">
    <location>
        <begin position="112"/>
        <end position="310"/>
    </location>
</feature>
<keyword evidence="3 4" id="KW-0067">ATP-binding</keyword>
<dbReference type="HOGENOM" id="CLU_029016_5_0_7"/>
<dbReference type="PROSITE" id="PS50975">
    <property type="entry name" value="ATP_GRASP"/>
    <property type="match status" value="1"/>
</dbReference>
<evidence type="ECO:0000313" key="7">
    <source>
        <dbReference type="Proteomes" id="UP000001052"/>
    </source>
</evidence>
<organism evidence="6 7">
    <name type="scientific">Desulfohalobium retbaense (strain ATCC 49708 / DSM 5692 / JCM 16813 / HR100)</name>
    <dbReference type="NCBI Taxonomy" id="485915"/>
    <lineage>
        <taxon>Bacteria</taxon>
        <taxon>Pseudomonadati</taxon>
        <taxon>Thermodesulfobacteriota</taxon>
        <taxon>Desulfovibrionia</taxon>
        <taxon>Desulfovibrionales</taxon>
        <taxon>Desulfohalobiaceae</taxon>
        <taxon>Desulfohalobium</taxon>
    </lineage>
</organism>
<accession>C8WZ00</accession>
<name>C8WZ00_DESRD</name>
<evidence type="ECO:0000259" key="5">
    <source>
        <dbReference type="PROSITE" id="PS50975"/>
    </source>
</evidence>
<dbReference type="EMBL" id="CP001734">
    <property type="protein sequence ID" value="ACV67916.1"/>
    <property type="molecule type" value="Genomic_DNA"/>
</dbReference>
<reference evidence="7" key="1">
    <citation type="submission" date="2009-09" db="EMBL/GenBank/DDBJ databases">
        <title>The complete chromosome of Desulfohalobium retbaense DSM 5692.</title>
        <authorList>
            <consortium name="US DOE Joint Genome Institute (JGI-PGF)"/>
            <person name="Lucas S."/>
            <person name="Copeland A."/>
            <person name="Lapidus A."/>
            <person name="Glavina del Rio T."/>
            <person name="Dalin E."/>
            <person name="Tice H."/>
            <person name="Bruce D."/>
            <person name="Goodwin L."/>
            <person name="Pitluck S."/>
            <person name="Kyrpides N."/>
            <person name="Mavromatis K."/>
            <person name="Ivanova N."/>
            <person name="Mikhailova N."/>
            <person name="Munk A.C."/>
            <person name="Brettin T."/>
            <person name="Detter J.C."/>
            <person name="Han C."/>
            <person name="Tapia R."/>
            <person name="Larimer F."/>
            <person name="Land M."/>
            <person name="Hauser L."/>
            <person name="Markowitz V."/>
            <person name="Cheng J.-F."/>
            <person name="Hugenholtz P."/>
            <person name="Woyke T."/>
            <person name="Wu D."/>
            <person name="Spring S."/>
            <person name="Klenk H.-P."/>
            <person name="Eisen J.A."/>
        </authorList>
    </citation>
    <scope>NUCLEOTIDE SEQUENCE [LARGE SCALE GENOMIC DNA]</scope>
    <source>
        <strain evidence="7">DSM 5692</strain>
    </source>
</reference>